<dbReference type="RefSeq" id="WP_163942234.1">
    <property type="nucleotide sequence ID" value="NZ_JAAFZH010000001.1"/>
</dbReference>
<keyword evidence="3" id="KW-1185">Reference proteome</keyword>
<dbReference type="Proteomes" id="UP000474175">
    <property type="component" value="Unassembled WGS sequence"/>
</dbReference>
<evidence type="ECO:0000313" key="3">
    <source>
        <dbReference type="Proteomes" id="UP000474175"/>
    </source>
</evidence>
<dbReference type="Pfam" id="PF01261">
    <property type="entry name" value="AP_endonuc_2"/>
    <property type="match status" value="1"/>
</dbReference>
<sequence>MNRREFTKNMGVVMTALNLPILKTTVSAKPFVRLGAPLLERFDGPDEWIALLKKDRYRAAYCPLKTDAPADQIKAYQTAAKRADIVIAEVGAWSNPISPDADMARTAIKKCIDSLALSEAIGANCCVNISGSKNPAQWAGPHKDNFSTATFDQIVEVTRRIIDEVKPTQTYFALELMPWSYPDSPDSYLRLIKAIDRKRFAVHLDPMNIIDSPRSFFSNSALIKECFAKLGSYIRSCHGKDIILKEDVYTPQLVECRPGLGQLDYTMFLTELSKLKNIPLMLEHLSTMEAYQQAATYIRSVGDKVGIDV</sequence>
<dbReference type="EMBL" id="JAAFZH010000001">
    <property type="protein sequence ID" value="NDU93729.1"/>
    <property type="molecule type" value="Genomic_DNA"/>
</dbReference>
<feature type="domain" description="Xylose isomerase-like TIM barrel" evidence="1">
    <location>
        <begin position="67"/>
        <end position="300"/>
    </location>
</feature>
<dbReference type="AlphaFoldDB" id="A0A6L9L9Y3"/>
<reference evidence="2 3" key="1">
    <citation type="submission" date="2020-02" db="EMBL/GenBank/DDBJ databases">
        <title>Draft genome sequence of two Spirosoma agri KCTC 52727 and Spirosoma terrae KCTC 52035.</title>
        <authorList>
            <person name="Rojas J."/>
            <person name="Ambika Manirajan B."/>
            <person name="Suarez C."/>
            <person name="Ratering S."/>
            <person name="Schnell S."/>
        </authorList>
    </citation>
    <scope>NUCLEOTIDE SEQUENCE [LARGE SCALE GENOMIC DNA]</scope>
    <source>
        <strain evidence="2 3">KCTC 52035</strain>
    </source>
</reference>
<protein>
    <submittedName>
        <fullName evidence="2">TIM barrel protein</fullName>
    </submittedName>
</protein>
<dbReference type="InterPro" id="IPR036237">
    <property type="entry name" value="Xyl_isomerase-like_sf"/>
</dbReference>
<proteinExistence type="predicted"/>
<comment type="caution">
    <text evidence="2">The sequence shown here is derived from an EMBL/GenBank/DDBJ whole genome shotgun (WGS) entry which is preliminary data.</text>
</comment>
<accession>A0A6L9L9Y3</accession>
<dbReference type="SUPFAM" id="SSF51658">
    <property type="entry name" value="Xylose isomerase-like"/>
    <property type="match status" value="1"/>
</dbReference>
<evidence type="ECO:0000259" key="1">
    <source>
        <dbReference type="Pfam" id="PF01261"/>
    </source>
</evidence>
<name>A0A6L9L9Y3_9BACT</name>
<dbReference type="InterPro" id="IPR013022">
    <property type="entry name" value="Xyl_isomerase-like_TIM-brl"/>
</dbReference>
<organism evidence="2 3">
    <name type="scientific">Spirosoma terrae</name>
    <dbReference type="NCBI Taxonomy" id="1968276"/>
    <lineage>
        <taxon>Bacteria</taxon>
        <taxon>Pseudomonadati</taxon>
        <taxon>Bacteroidota</taxon>
        <taxon>Cytophagia</taxon>
        <taxon>Cytophagales</taxon>
        <taxon>Cytophagaceae</taxon>
        <taxon>Spirosoma</taxon>
    </lineage>
</organism>
<evidence type="ECO:0000313" key="2">
    <source>
        <dbReference type="EMBL" id="NDU93729.1"/>
    </source>
</evidence>
<dbReference type="Gene3D" id="3.20.20.150">
    <property type="entry name" value="Divalent-metal-dependent TIM barrel enzymes"/>
    <property type="match status" value="1"/>
</dbReference>
<gene>
    <name evidence="2" type="ORF">GK108_02500</name>
</gene>